<dbReference type="GO" id="GO:0000329">
    <property type="term" value="C:fungal-type vacuole membrane"/>
    <property type="evidence" value="ECO:0007669"/>
    <property type="project" value="TreeGrafter"/>
</dbReference>
<dbReference type="PIRSF" id="PIRSF002744">
    <property type="entry name" value="Pur-cyt_permease"/>
    <property type="match status" value="1"/>
</dbReference>
<evidence type="ECO:0000256" key="5">
    <source>
        <dbReference type="ARBA" id="ARBA00022692"/>
    </source>
</evidence>
<comment type="similarity">
    <text evidence="2 8">Belongs to the purine-cytosine permease (2.A.39) family.</text>
</comment>
<feature type="transmembrane region" description="Helical" evidence="10">
    <location>
        <begin position="82"/>
        <end position="104"/>
    </location>
</feature>
<keyword evidence="6 10" id="KW-1133">Transmembrane helix</keyword>
<feature type="transmembrane region" description="Helical" evidence="10">
    <location>
        <begin position="330"/>
        <end position="356"/>
    </location>
</feature>
<dbReference type="GO" id="GO:0005886">
    <property type="term" value="C:plasma membrane"/>
    <property type="evidence" value="ECO:0007669"/>
    <property type="project" value="TreeGrafter"/>
</dbReference>
<feature type="transmembrane region" description="Helical" evidence="10">
    <location>
        <begin position="256"/>
        <end position="277"/>
    </location>
</feature>
<sequence length="522" mass="57302">MKDIEKEEQVLDVTNSDPYNDEKNLYLTTSNYTPSTASSKPTTSSPNSFYTKIMKYLNAETIGIEPIPEELKTDNSIMNASTMWFSANMDVASFALGALGPAIFDLNFGTSILTIVFFSALGAIPVAWFSLFGAELGMRQMVLSRYLTGNLAARLFSLFNCIGCVGWATVNTIAAAELINMVNRPHNCPPWASCLILIVATIIVTFFGYKVVHLYEKWSWVPNFAVFLVIIARLKINNDFEGGIWTHGTTTAGNVLSFGGSIFGYVAGWATYAADFTSYMPRNFNKSKIFAGVGFGLYLPICFTTILGAACTSCLKKNPVYQELYDNDGFGGLVYGILVVDSLHGFGQFCCIVLALSTISGNIPNMYSIALCTQAFWEPLTKIPRPLLTIAGNGITLGISIAAYYRFTTFMSNFMDAIGYFVGVYLGICVVEHFIFRRNKFSTYDVSIWNKFSELPIGLAGVFAIFAGGFGVAVGMDEGYWCGEIAAMIGEDGGDIGFELGFGFSFVIYLIFRPIEMKYIGR</sequence>
<keyword evidence="4" id="KW-0597">Phosphoprotein</keyword>
<gene>
    <name evidence="11" type="ORF">SCODWIG_02338</name>
</gene>
<reference evidence="12" key="1">
    <citation type="submission" date="2018-06" db="EMBL/GenBank/DDBJ databases">
        <authorList>
            <person name="Guldener U."/>
        </authorList>
    </citation>
    <scope>NUCLEOTIDE SEQUENCE [LARGE SCALE GENOMIC DNA]</scope>
    <source>
        <strain evidence="12">UTAD17</strain>
    </source>
</reference>
<dbReference type="InterPro" id="IPR001248">
    <property type="entry name" value="Pur-cyt_permease"/>
</dbReference>
<comment type="subcellular location">
    <subcellularLocation>
        <location evidence="1">Membrane</location>
        <topology evidence="1">Multi-pass membrane protein</topology>
    </subcellularLocation>
</comment>
<accession>A0A376B7A7</accession>
<evidence type="ECO:0000256" key="1">
    <source>
        <dbReference type="ARBA" id="ARBA00004141"/>
    </source>
</evidence>
<feature type="transmembrane region" description="Helical" evidence="10">
    <location>
        <begin position="496"/>
        <end position="512"/>
    </location>
</feature>
<dbReference type="CDD" id="cd11484">
    <property type="entry name" value="SLC-NCS1sbd_CobB-like"/>
    <property type="match status" value="1"/>
</dbReference>
<evidence type="ECO:0000256" key="4">
    <source>
        <dbReference type="ARBA" id="ARBA00022553"/>
    </source>
</evidence>
<dbReference type="EMBL" id="UFAJ01000391">
    <property type="protein sequence ID" value="SSD60577.1"/>
    <property type="molecule type" value="Genomic_DNA"/>
</dbReference>
<keyword evidence="7 8" id="KW-0472">Membrane</keyword>
<feature type="transmembrane region" description="Helical" evidence="10">
    <location>
        <begin position="218"/>
        <end position="236"/>
    </location>
</feature>
<feature type="transmembrane region" description="Helical" evidence="10">
    <location>
        <begin position="289"/>
        <end position="310"/>
    </location>
</feature>
<feature type="transmembrane region" description="Helical" evidence="10">
    <location>
        <begin position="457"/>
        <end position="476"/>
    </location>
</feature>
<keyword evidence="5 10" id="KW-0812">Transmembrane</keyword>
<dbReference type="FunFam" id="1.10.4160.10:FF:000002">
    <property type="entry name" value="Purine-cytosine permease fcyB"/>
    <property type="match status" value="1"/>
</dbReference>
<evidence type="ECO:0000256" key="10">
    <source>
        <dbReference type="SAM" id="Phobius"/>
    </source>
</evidence>
<evidence type="ECO:0000256" key="2">
    <source>
        <dbReference type="ARBA" id="ARBA00008974"/>
    </source>
</evidence>
<evidence type="ECO:0000313" key="12">
    <source>
        <dbReference type="Proteomes" id="UP000262825"/>
    </source>
</evidence>
<dbReference type="PANTHER" id="PTHR31806:SF1">
    <property type="entry name" value="PURINE-CYTOSINE PERMEASE FCY2-RELATED"/>
    <property type="match status" value="1"/>
</dbReference>
<dbReference type="AlphaFoldDB" id="A0A376B7A7"/>
<feature type="region of interest" description="Disordered" evidence="9">
    <location>
        <begin position="1"/>
        <end position="24"/>
    </location>
</feature>
<keyword evidence="3 8" id="KW-0813">Transport</keyword>
<evidence type="ECO:0000256" key="9">
    <source>
        <dbReference type="SAM" id="MobiDB-lite"/>
    </source>
</evidence>
<feature type="transmembrane region" description="Helical" evidence="10">
    <location>
        <begin position="190"/>
        <end position="209"/>
    </location>
</feature>
<protein>
    <submittedName>
        <fullName evidence="11">Probable Purine-cytosine permease FCY2</fullName>
    </submittedName>
</protein>
<keyword evidence="12" id="KW-1185">Reference proteome</keyword>
<feature type="transmembrane region" description="Helical" evidence="10">
    <location>
        <begin position="387"/>
        <end position="405"/>
    </location>
</feature>
<evidence type="ECO:0000313" key="11">
    <source>
        <dbReference type="EMBL" id="SSD60577.1"/>
    </source>
</evidence>
<organism evidence="11 12">
    <name type="scientific">Saccharomycodes ludwigii</name>
    <dbReference type="NCBI Taxonomy" id="36035"/>
    <lineage>
        <taxon>Eukaryota</taxon>
        <taxon>Fungi</taxon>
        <taxon>Dikarya</taxon>
        <taxon>Ascomycota</taxon>
        <taxon>Saccharomycotina</taxon>
        <taxon>Saccharomycetes</taxon>
        <taxon>Saccharomycodales</taxon>
        <taxon>Saccharomycodaceae</taxon>
        <taxon>Saccharomycodes</taxon>
    </lineage>
</organism>
<evidence type="ECO:0000256" key="7">
    <source>
        <dbReference type="ARBA" id="ARBA00023136"/>
    </source>
</evidence>
<feature type="transmembrane region" description="Helical" evidence="10">
    <location>
        <begin position="151"/>
        <end position="170"/>
    </location>
</feature>
<dbReference type="Proteomes" id="UP000262825">
    <property type="component" value="Unassembled WGS sequence"/>
</dbReference>
<feature type="transmembrane region" description="Helical" evidence="10">
    <location>
        <begin position="110"/>
        <end position="131"/>
    </location>
</feature>
<evidence type="ECO:0000256" key="8">
    <source>
        <dbReference type="PIRNR" id="PIRNR002744"/>
    </source>
</evidence>
<evidence type="ECO:0000256" key="3">
    <source>
        <dbReference type="ARBA" id="ARBA00022448"/>
    </source>
</evidence>
<dbReference type="PANTHER" id="PTHR31806">
    <property type="entry name" value="PURINE-CYTOSINE PERMEASE FCY2-RELATED"/>
    <property type="match status" value="1"/>
</dbReference>
<dbReference type="VEuPathDB" id="FungiDB:SCODWIG_02338"/>
<dbReference type="GO" id="GO:0015205">
    <property type="term" value="F:nucleobase transmembrane transporter activity"/>
    <property type="evidence" value="ECO:0007669"/>
    <property type="project" value="TreeGrafter"/>
</dbReference>
<proteinExistence type="inferred from homology"/>
<name>A0A376B7A7_9ASCO</name>
<feature type="transmembrane region" description="Helical" evidence="10">
    <location>
        <begin position="417"/>
        <end position="436"/>
    </location>
</feature>
<dbReference type="Pfam" id="PF02133">
    <property type="entry name" value="Transp_cyt_pur"/>
    <property type="match status" value="1"/>
</dbReference>
<dbReference type="GO" id="GO:0015856">
    <property type="term" value="P:cytosine transport"/>
    <property type="evidence" value="ECO:0007669"/>
    <property type="project" value="UniProtKB-ARBA"/>
</dbReference>
<dbReference type="Gene3D" id="1.10.4160.10">
    <property type="entry name" value="Hydantoin permease"/>
    <property type="match status" value="1"/>
</dbReference>
<evidence type="ECO:0000256" key="6">
    <source>
        <dbReference type="ARBA" id="ARBA00022989"/>
    </source>
</evidence>
<dbReference type="InterPro" id="IPR026030">
    <property type="entry name" value="Pur-cyt_permease_Fcy2/21/22"/>
</dbReference>